<evidence type="ECO:0000256" key="3">
    <source>
        <dbReference type="ARBA" id="ARBA00022475"/>
    </source>
</evidence>
<keyword evidence="10" id="KW-1185">Reference proteome</keyword>
<dbReference type="EMBL" id="CP070499">
    <property type="protein sequence ID" value="QSB14611.1"/>
    <property type="molecule type" value="Genomic_DNA"/>
</dbReference>
<proteinExistence type="inferred from homology"/>
<dbReference type="Proteomes" id="UP000662857">
    <property type="component" value="Chromosome"/>
</dbReference>
<dbReference type="Pfam" id="PF19300">
    <property type="entry name" value="BPD_transp_1_N"/>
    <property type="match status" value="1"/>
</dbReference>
<evidence type="ECO:0000313" key="9">
    <source>
        <dbReference type="EMBL" id="QSB14611.1"/>
    </source>
</evidence>
<protein>
    <submittedName>
        <fullName evidence="9">ABC transporter permease</fullName>
    </submittedName>
</protein>
<dbReference type="InterPro" id="IPR035906">
    <property type="entry name" value="MetI-like_sf"/>
</dbReference>
<evidence type="ECO:0000313" key="10">
    <source>
        <dbReference type="Proteomes" id="UP000662857"/>
    </source>
</evidence>
<dbReference type="InterPro" id="IPR000515">
    <property type="entry name" value="MetI-like"/>
</dbReference>
<organism evidence="9 10">
    <name type="scientific">Natronosporangium hydrolyticum</name>
    <dbReference type="NCBI Taxonomy" id="2811111"/>
    <lineage>
        <taxon>Bacteria</taxon>
        <taxon>Bacillati</taxon>
        <taxon>Actinomycetota</taxon>
        <taxon>Actinomycetes</taxon>
        <taxon>Micromonosporales</taxon>
        <taxon>Micromonosporaceae</taxon>
        <taxon>Natronosporangium</taxon>
    </lineage>
</organism>
<evidence type="ECO:0000256" key="1">
    <source>
        <dbReference type="ARBA" id="ARBA00004651"/>
    </source>
</evidence>
<dbReference type="InterPro" id="IPR045621">
    <property type="entry name" value="BPD_transp_1_N"/>
</dbReference>
<dbReference type="RefSeq" id="WP_239676757.1">
    <property type="nucleotide sequence ID" value="NZ_CP070499.1"/>
</dbReference>
<dbReference type="GO" id="GO:0055085">
    <property type="term" value="P:transmembrane transport"/>
    <property type="evidence" value="ECO:0007669"/>
    <property type="project" value="InterPro"/>
</dbReference>
<dbReference type="PANTHER" id="PTHR43163">
    <property type="entry name" value="DIPEPTIDE TRANSPORT SYSTEM PERMEASE PROTEIN DPPB-RELATED"/>
    <property type="match status" value="1"/>
</dbReference>
<gene>
    <name evidence="9" type="ORF">JQS43_24610</name>
</gene>
<dbReference type="CDD" id="cd06261">
    <property type="entry name" value="TM_PBP2"/>
    <property type="match status" value="1"/>
</dbReference>
<feature type="transmembrane region" description="Helical" evidence="7">
    <location>
        <begin position="181"/>
        <end position="200"/>
    </location>
</feature>
<dbReference type="PANTHER" id="PTHR43163:SF3">
    <property type="entry name" value="PEPTIDE ABC TRANSPORTER PERMEASE PROTEIN"/>
    <property type="match status" value="1"/>
</dbReference>
<dbReference type="AlphaFoldDB" id="A0A895YB26"/>
<keyword evidence="5 7" id="KW-1133">Transmembrane helix</keyword>
<dbReference type="GO" id="GO:0005886">
    <property type="term" value="C:plasma membrane"/>
    <property type="evidence" value="ECO:0007669"/>
    <property type="project" value="UniProtKB-SubCell"/>
</dbReference>
<keyword evidence="2 7" id="KW-0813">Transport</keyword>
<dbReference type="Pfam" id="PF00528">
    <property type="entry name" value="BPD_transp_1"/>
    <property type="match status" value="1"/>
</dbReference>
<evidence type="ECO:0000256" key="4">
    <source>
        <dbReference type="ARBA" id="ARBA00022692"/>
    </source>
</evidence>
<reference evidence="9" key="1">
    <citation type="submission" date="2021-02" db="EMBL/GenBank/DDBJ databases">
        <title>Natrosporangium hydrolyticum gen. nov., sp. nov, a haloalkaliphilic actinobacterium from a soda solonchak soil.</title>
        <authorList>
            <person name="Sorokin D.Y."/>
            <person name="Khijniak T.V."/>
            <person name="Zakharycheva A.P."/>
            <person name="Boueva O.V."/>
            <person name="Ariskina E.V."/>
            <person name="Hahnke R.L."/>
            <person name="Bunk B."/>
            <person name="Sproer C."/>
            <person name="Schumann P."/>
            <person name="Evtushenko L.I."/>
            <person name="Kublanov I.V."/>
        </authorList>
    </citation>
    <scope>NUCLEOTIDE SEQUENCE</scope>
    <source>
        <strain evidence="9">DSM 106523</strain>
    </source>
</reference>
<feature type="transmembrane region" description="Helical" evidence="7">
    <location>
        <begin position="145"/>
        <end position="169"/>
    </location>
</feature>
<keyword evidence="6 7" id="KW-0472">Membrane</keyword>
<evidence type="ECO:0000256" key="7">
    <source>
        <dbReference type="RuleBase" id="RU363032"/>
    </source>
</evidence>
<dbReference type="SUPFAM" id="SSF161098">
    <property type="entry name" value="MetI-like"/>
    <property type="match status" value="1"/>
</dbReference>
<feature type="domain" description="ABC transmembrane type-1" evidence="8">
    <location>
        <begin position="95"/>
        <end position="300"/>
    </location>
</feature>
<feature type="transmembrane region" description="Helical" evidence="7">
    <location>
        <begin position="99"/>
        <end position="124"/>
    </location>
</feature>
<dbReference type="Gene3D" id="1.10.3720.10">
    <property type="entry name" value="MetI-like"/>
    <property type="match status" value="1"/>
</dbReference>
<comment type="subcellular location">
    <subcellularLocation>
        <location evidence="1 7">Cell membrane</location>
        <topology evidence="1 7">Multi-pass membrane protein</topology>
    </subcellularLocation>
</comment>
<evidence type="ECO:0000256" key="5">
    <source>
        <dbReference type="ARBA" id="ARBA00022989"/>
    </source>
</evidence>
<comment type="similarity">
    <text evidence="7">Belongs to the binding-protein-dependent transport system permease family.</text>
</comment>
<feature type="transmembrane region" description="Helical" evidence="7">
    <location>
        <begin position="281"/>
        <end position="300"/>
    </location>
</feature>
<sequence>MRRYLLRRGGIGLVQILVVATAVFWLAEALPGDAAVVAAGDDPDPARIALIREQLGLDEPASQRYLSWLTGLATGDLGSSLRTGQPVTELLAPALGPTVVLAVVTLAVLLPLALTLGVTAAVRADGWYDRAVSTTTVALNAVPEFALAVLLVAVFALQLGVLPATAVGATGSSLLAEPSLLALPVAVLLCRSLCALTRLVRAGMVDALDAEYVAYARRHGVTGGRLLLRHALPNALPPAVQQLARTADWLIGGIIVVEAVFAVPGVSSVLVTAVSTRDIPVVQALAVLFAVVTVAVNLLADLVCHRLAPRSAVVT</sequence>
<evidence type="ECO:0000256" key="2">
    <source>
        <dbReference type="ARBA" id="ARBA00022448"/>
    </source>
</evidence>
<dbReference type="KEGG" id="nhy:JQS43_24610"/>
<keyword evidence="4 7" id="KW-0812">Transmembrane</keyword>
<evidence type="ECO:0000256" key="6">
    <source>
        <dbReference type="ARBA" id="ARBA00023136"/>
    </source>
</evidence>
<accession>A0A895YB26</accession>
<evidence type="ECO:0000259" key="8">
    <source>
        <dbReference type="PROSITE" id="PS50928"/>
    </source>
</evidence>
<dbReference type="PROSITE" id="PS50928">
    <property type="entry name" value="ABC_TM1"/>
    <property type="match status" value="1"/>
</dbReference>
<feature type="transmembrane region" description="Helical" evidence="7">
    <location>
        <begin position="249"/>
        <end position="275"/>
    </location>
</feature>
<keyword evidence="3" id="KW-1003">Cell membrane</keyword>
<name>A0A895YB26_9ACTN</name>